<dbReference type="EMBL" id="JABGBN010000004">
    <property type="protein sequence ID" value="NOL51809.1"/>
    <property type="molecule type" value="Genomic_DNA"/>
</dbReference>
<name>A0A849P2A1_9BURK</name>
<proteinExistence type="predicted"/>
<evidence type="ECO:0000256" key="1">
    <source>
        <dbReference type="SAM" id="Coils"/>
    </source>
</evidence>
<dbReference type="Proteomes" id="UP000537862">
    <property type="component" value="Unassembled WGS sequence"/>
</dbReference>
<dbReference type="SUPFAM" id="SSF52540">
    <property type="entry name" value="P-loop containing nucleoside triphosphate hydrolases"/>
    <property type="match status" value="1"/>
</dbReference>
<protein>
    <submittedName>
        <fullName evidence="3">DUF2326 domain-containing protein</fullName>
    </submittedName>
</protein>
<dbReference type="RefSeq" id="WP_171680508.1">
    <property type="nucleotide sequence ID" value="NZ_JABGBN010000004.1"/>
</dbReference>
<reference evidence="3 4" key="1">
    <citation type="submission" date="2020-05" db="EMBL/GenBank/DDBJ databases">
        <authorList>
            <person name="Niu N."/>
        </authorList>
    </citation>
    <scope>NUCLEOTIDE SEQUENCE [LARGE SCALE GENOMIC DNA]</scope>
    <source>
        <strain evidence="3 4">3340-03</strain>
    </source>
</reference>
<accession>A0A849P2A1</accession>
<dbReference type="Gene3D" id="3.40.50.300">
    <property type="entry name" value="P-loop containing nucleotide triphosphate hydrolases"/>
    <property type="match status" value="1"/>
</dbReference>
<evidence type="ECO:0000259" key="2">
    <source>
        <dbReference type="Pfam" id="PF10088"/>
    </source>
</evidence>
<keyword evidence="4" id="KW-1185">Reference proteome</keyword>
<comment type="caution">
    <text evidence="3">The sequence shown here is derived from an EMBL/GenBank/DDBJ whole genome shotgun (WGS) entry which is preliminary data.</text>
</comment>
<evidence type="ECO:0000313" key="4">
    <source>
        <dbReference type="Proteomes" id="UP000537862"/>
    </source>
</evidence>
<evidence type="ECO:0000313" key="3">
    <source>
        <dbReference type="EMBL" id="NOL51809.1"/>
    </source>
</evidence>
<feature type="coiled-coil region" evidence="1">
    <location>
        <begin position="332"/>
        <end position="430"/>
    </location>
</feature>
<dbReference type="InterPro" id="IPR027417">
    <property type="entry name" value="P-loop_NTPase"/>
</dbReference>
<keyword evidence="1" id="KW-0175">Coiled coil</keyword>
<dbReference type="AlphaFoldDB" id="A0A849P2A1"/>
<gene>
    <name evidence="3" type="ORF">HKX39_06460</name>
</gene>
<dbReference type="InterPro" id="IPR018760">
    <property type="entry name" value="DUF2326"/>
</dbReference>
<sequence length="595" mass="69363">MKLSKLYSNQDSKFTPIIFNGGLNFIYGDVRLPKDVLRDSHNLGKTTLAALLDFMFLAKRDNRHFLFANIDIFKGFVFFLEIKLGENKYLTIKRSVAEASSPSFIAHTQPHQNYKDLADEQWTHSRLSFDRAKTYLDGELNLTAVKHWKYRKIINYLIRTQDDFSDVFKLHKYSGQDSQWKPYMADLLGFDGKLARQRYEYAQQVNEIKAQIKERNAFDEKSASEALSKVDGRLLLRKNELVDIQKFVDNFNFHEIDRQSVEQLVSDIDNKIAVLNMKEYSLKNNIRYIEQSFSEDKIKFNPTEVQALFDEANVLLPDQITKDFEQLIAFNKAITKERKAYLKQELKESKAELEQVIVQLKHLNEQREDHLSFLKESELVNKFRESNRQIAEVQTDIFSLEQQKENIESILDLQEQQRALKLGLDDTENKMQTNVKHVNEDDVNTFAKIRLYFNEIISTVLNKRGELFVFINNEGNLEFRAEYQDKHGKNTNESRGSSYRKFLCIAFDLAVARSYIGQNYPCFIYIDGVFDGLDNRKKDLLLSILRKYSDIGIQIIATTINSEVQGLSSPLTQSEITLTLHDNGIDGRLFKMPTW</sequence>
<feature type="domain" description="DUF2326" evidence="2">
    <location>
        <begin position="458"/>
        <end position="592"/>
    </location>
</feature>
<dbReference type="Pfam" id="PF10088">
    <property type="entry name" value="DUF2326"/>
    <property type="match status" value="1"/>
</dbReference>
<organism evidence="3 4">
    <name type="scientific">Pelistega suis</name>
    <dbReference type="NCBI Taxonomy" id="1631957"/>
    <lineage>
        <taxon>Bacteria</taxon>
        <taxon>Pseudomonadati</taxon>
        <taxon>Pseudomonadota</taxon>
        <taxon>Betaproteobacteria</taxon>
        <taxon>Burkholderiales</taxon>
        <taxon>Alcaligenaceae</taxon>
        <taxon>Pelistega</taxon>
    </lineage>
</organism>